<keyword evidence="9 10" id="KW-0663">Pyridoxal phosphate</keyword>
<dbReference type="UniPathway" id="UPA00068">
    <property type="reaction ID" value="UER00109"/>
</dbReference>
<comment type="caution">
    <text evidence="11">The sequence shown here is derived from an EMBL/GenBank/DDBJ whole genome shotgun (WGS) entry which is preliminary data.</text>
</comment>
<evidence type="ECO:0000256" key="10">
    <source>
        <dbReference type="RuleBase" id="RU003560"/>
    </source>
</evidence>
<dbReference type="InterPro" id="IPR015422">
    <property type="entry name" value="PyrdxlP-dep_Trfase_small"/>
</dbReference>
<protein>
    <recommendedName>
        <fullName evidence="5">acetylornithine transaminase</fullName>
        <ecNumber evidence="5">2.6.1.11</ecNumber>
    </recommendedName>
</protein>
<dbReference type="InterPro" id="IPR004636">
    <property type="entry name" value="AcOrn/SuccOrn_fam"/>
</dbReference>
<sequence>MLQSLIKLRSSSRVLQRSFTSALDKEITGNPEALESKYIIKTYNPDGVRTKKGLIFTHGEGPYLFDAQGKKYLDFCSGIAVSSLGHSDPVWAKAIADQAHKVCHVSNLFHSEPPLKLAKKLIENSTFDKVFFCNSGTEANEAAYKFARLHGNKVAKGTPLEGKKTHVIAFKGGFHGRSSGSLSLTYKPAIREPFLPLVPNITFAEYNNLDDVKAQISDHTCAIIVEPIQGEGGVMPAKAQFLKGLRELCNQHNALLICDEVQTGLGRTGKLFGHEVYGVQPDLITLAKPLAGGLPIGAVLAKDHVADAVTPGSHGTTFGGNPIVCAAANVVMDRLTEPSFLLHVQKMGRLMAQGLKDLQTKYPNKIKEVRLPIGEAGLYAGVECTGPVGPIVKDLVTKGVITITAGEKILRLCPPLVINEEDVKMFIKALDESLAAHEL</sequence>
<dbReference type="SUPFAM" id="SSF53383">
    <property type="entry name" value="PLP-dependent transferases"/>
    <property type="match status" value="1"/>
</dbReference>
<evidence type="ECO:0000313" key="11">
    <source>
        <dbReference type="EMBL" id="OQR81468.1"/>
    </source>
</evidence>
<evidence type="ECO:0000256" key="3">
    <source>
        <dbReference type="ARBA" id="ARBA00005024"/>
    </source>
</evidence>
<dbReference type="PANTHER" id="PTHR11986:SF79">
    <property type="entry name" value="ACETYLORNITHINE AMINOTRANSFERASE, MITOCHONDRIAL"/>
    <property type="match status" value="1"/>
</dbReference>
<dbReference type="AlphaFoldDB" id="A0A1V9Y722"/>
<accession>A0A1V9Y722</accession>
<dbReference type="PIRSF" id="PIRSF000521">
    <property type="entry name" value="Transaminase_4ab_Lys_Orn"/>
    <property type="match status" value="1"/>
</dbReference>
<keyword evidence="8 11" id="KW-0808">Transferase</keyword>
<dbReference type="Proteomes" id="UP000243217">
    <property type="component" value="Unassembled WGS sequence"/>
</dbReference>
<dbReference type="InterPro" id="IPR015421">
    <property type="entry name" value="PyrdxlP-dep_Trfase_major"/>
</dbReference>
<evidence type="ECO:0000256" key="2">
    <source>
        <dbReference type="ARBA" id="ARBA00004173"/>
    </source>
</evidence>
<keyword evidence="7" id="KW-0028">Amino-acid biosynthesis</keyword>
<dbReference type="NCBIfam" id="NF002325">
    <property type="entry name" value="PRK01278.1"/>
    <property type="match status" value="1"/>
</dbReference>
<dbReference type="EC" id="2.6.1.11" evidence="5"/>
<evidence type="ECO:0000256" key="7">
    <source>
        <dbReference type="ARBA" id="ARBA00022605"/>
    </source>
</evidence>
<evidence type="ECO:0000256" key="1">
    <source>
        <dbReference type="ARBA" id="ARBA00001933"/>
    </source>
</evidence>
<reference evidence="11 12" key="1">
    <citation type="journal article" date="2014" name="Genome Biol. Evol.">
        <title>The secreted proteins of Achlya hypogyna and Thraustotheca clavata identify the ancestral oomycete secretome and reveal gene acquisitions by horizontal gene transfer.</title>
        <authorList>
            <person name="Misner I."/>
            <person name="Blouin N."/>
            <person name="Leonard G."/>
            <person name="Richards T.A."/>
            <person name="Lane C.E."/>
        </authorList>
    </citation>
    <scope>NUCLEOTIDE SEQUENCE [LARGE SCALE GENOMIC DNA]</scope>
    <source>
        <strain evidence="11 12">ATCC 34112</strain>
    </source>
</reference>
<keyword evidence="6 11" id="KW-0032">Aminotransferase</keyword>
<comment type="similarity">
    <text evidence="4 10">Belongs to the class-III pyridoxal-phosphate-dependent aminotransferase family.</text>
</comment>
<organism evidence="11 12">
    <name type="scientific">Thraustotheca clavata</name>
    <dbReference type="NCBI Taxonomy" id="74557"/>
    <lineage>
        <taxon>Eukaryota</taxon>
        <taxon>Sar</taxon>
        <taxon>Stramenopiles</taxon>
        <taxon>Oomycota</taxon>
        <taxon>Saprolegniomycetes</taxon>
        <taxon>Saprolegniales</taxon>
        <taxon>Achlyaceae</taxon>
        <taxon>Thraustotheca</taxon>
    </lineage>
</organism>
<dbReference type="Gene3D" id="3.90.1150.10">
    <property type="entry name" value="Aspartate Aminotransferase, domain 1"/>
    <property type="match status" value="1"/>
</dbReference>
<dbReference type="InterPro" id="IPR049704">
    <property type="entry name" value="Aminotrans_3_PPA_site"/>
</dbReference>
<evidence type="ECO:0000256" key="6">
    <source>
        <dbReference type="ARBA" id="ARBA00022576"/>
    </source>
</evidence>
<evidence type="ECO:0000256" key="4">
    <source>
        <dbReference type="ARBA" id="ARBA00008954"/>
    </source>
</evidence>
<dbReference type="EMBL" id="JNBS01004985">
    <property type="protein sequence ID" value="OQR81468.1"/>
    <property type="molecule type" value="Genomic_DNA"/>
</dbReference>
<dbReference type="GO" id="GO:0042802">
    <property type="term" value="F:identical protein binding"/>
    <property type="evidence" value="ECO:0007669"/>
    <property type="project" value="TreeGrafter"/>
</dbReference>
<dbReference type="CDD" id="cd00610">
    <property type="entry name" value="OAT_like"/>
    <property type="match status" value="1"/>
</dbReference>
<dbReference type="PANTHER" id="PTHR11986">
    <property type="entry name" value="AMINOTRANSFERASE CLASS III"/>
    <property type="match status" value="1"/>
</dbReference>
<dbReference type="Gene3D" id="3.40.640.10">
    <property type="entry name" value="Type I PLP-dependent aspartate aminotransferase-like (Major domain)"/>
    <property type="match status" value="1"/>
</dbReference>
<dbReference type="GO" id="GO:0003992">
    <property type="term" value="F:N2-acetyl-L-ornithine:2-oxoglutarate 5-aminotransferase activity"/>
    <property type="evidence" value="ECO:0007669"/>
    <property type="project" value="UniProtKB-EC"/>
</dbReference>
<comment type="pathway">
    <text evidence="3">Amino-acid biosynthesis; L-arginine biosynthesis; N(2)-acetyl-L-ornithine from L-glutamate: step 4/4.</text>
</comment>
<dbReference type="InterPro" id="IPR050103">
    <property type="entry name" value="Class-III_PLP-dep_AT"/>
</dbReference>
<dbReference type="PROSITE" id="PS00600">
    <property type="entry name" value="AA_TRANSFER_CLASS_3"/>
    <property type="match status" value="1"/>
</dbReference>
<dbReference type="GO" id="GO:0006526">
    <property type="term" value="P:L-arginine biosynthetic process"/>
    <property type="evidence" value="ECO:0007669"/>
    <property type="project" value="UniProtKB-UniPathway"/>
</dbReference>
<dbReference type="Pfam" id="PF00202">
    <property type="entry name" value="Aminotran_3"/>
    <property type="match status" value="1"/>
</dbReference>
<dbReference type="GO" id="GO:0005739">
    <property type="term" value="C:mitochondrion"/>
    <property type="evidence" value="ECO:0007669"/>
    <property type="project" value="UniProtKB-SubCell"/>
</dbReference>
<evidence type="ECO:0000256" key="5">
    <source>
        <dbReference type="ARBA" id="ARBA00012919"/>
    </source>
</evidence>
<dbReference type="GO" id="GO:0030170">
    <property type="term" value="F:pyridoxal phosphate binding"/>
    <property type="evidence" value="ECO:0007669"/>
    <property type="project" value="InterPro"/>
</dbReference>
<proteinExistence type="inferred from homology"/>
<evidence type="ECO:0000256" key="9">
    <source>
        <dbReference type="ARBA" id="ARBA00022898"/>
    </source>
</evidence>
<dbReference type="FunFam" id="3.40.640.10:FF:000004">
    <property type="entry name" value="Acetylornithine aminotransferase"/>
    <property type="match status" value="1"/>
</dbReference>
<dbReference type="InterPro" id="IPR015424">
    <property type="entry name" value="PyrdxlP-dep_Trfase"/>
</dbReference>
<comment type="cofactor">
    <cofactor evidence="1">
        <name>pyridoxal 5'-phosphate</name>
        <dbReference type="ChEBI" id="CHEBI:597326"/>
    </cofactor>
</comment>
<name>A0A1V9Y722_9STRA</name>
<keyword evidence="12" id="KW-1185">Reference proteome</keyword>
<dbReference type="NCBIfam" id="TIGR00707">
    <property type="entry name" value="argD"/>
    <property type="match status" value="1"/>
</dbReference>
<dbReference type="OrthoDB" id="425114at2759"/>
<dbReference type="InterPro" id="IPR005814">
    <property type="entry name" value="Aminotrans_3"/>
</dbReference>
<dbReference type="HAMAP" id="MF_01107">
    <property type="entry name" value="ArgD_aminotrans_3"/>
    <property type="match status" value="1"/>
</dbReference>
<evidence type="ECO:0000256" key="8">
    <source>
        <dbReference type="ARBA" id="ARBA00022679"/>
    </source>
</evidence>
<gene>
    <name evidence="11" type="ORF">THRCLA_11704</name>
</gene>
<evidence type="ECO:0000313" key="12">
    <source>
        <dbReference type="Proteomes" id="UP000243217"/>
    </source>
</evidence>
<comment type="subcellular location">
    <subcellularLocation>
        <location evidence="2">Mitochondrion</location>
    </subcellularLocation>
</comment>
<dbReference type="STRING" id="74557.A0A1V9Y722"/>